<proteinExistence type="inferred from homology"/>
<reference evidence="6 7" key="1">
    <citation type="submission" date="2018-01" db="EMBL/GenBank/DDBJ databases">
        <title>Draft genome sequence of Sphaerisporangium sp. 7K107.</title>
        <authorList>
            <person name="Sahin N."/>
            <person name="Saygin H."/>
            <person name="Ay H."/>
        </authorList>
    </citation>
    <scope>NUCLEOTIDE SEQUENCE [LARGE SCALE GENOMIC DNA]</scope>
    <source>
        <strain evidence="6 7">7K107</strain>
    </source>
</reference>
<feature type="region of interest" description="Disordered" evidence="3">
    <location>
        <begin position="51"/>
        <end position="71"/>
    </location>
</feature>
<accession>A0A2W2EYU4</accession>
<organism evidence="6 7">
    <name type="scientific">Spongiactinospora gelatinilytica</name>
    <dbReference type="NCBI Taxonomy" id="2666298"/>
    <lineage>
        <taxon>Bacteria</taxon>
        <taxon>Bacillati</taxon>
        <taxon>Actinomycetota</taxon>
        <taxon>Actinomycetes</taxon>
        <taxon>Streptosporangiales</taxon>
        <taxon>Streptosporangiaceae</taxon>
        <taxon>Spongiactinospora</taxon>
    </lineage>
</organism>
<keyword evidence="7" id="KW-1185">Reference proteome</keyword>
<dbReference type="EMBL" id="POUA01000365">
    <property type="protein sequence ID" value="PZG29786.1"/>
    <property type="molecule type" value="Genomic_DNA"/>
</dbReference>
<feature type="domain" description="Peptidase S33 tripeptidyl aminopeptidase-like C-terminal" evidence="5">
    <location>
        <begin position="428"/>
        <end position="521"/>
    </location>
</feature>
<sequence length="552" mass="59314">MAVGRRGPGESGRRDQEPTPVIGDHVRRTVPLLAAALAALVGLSPLAPAQAAPAAPAAPSGGPAIAWQPCPEDPTADCGTLAVPVDWKNPGGPTIDLALARRKATDPAARVGSLLIDPGGPGGSGVDFALAAGTYFSAELNRRFDIVGFDPRGVARSRPIVCSAELAGQAPYPVIKSQTEFDAWRDFAKRLRADCRARTGPLFDHVDSGSVAHDMDAIRAALGEEKLTYYGISYGTLMGQMYAERFPGRVRALALDSNMDHSLGTGPFLYTEAHTAQDSFDEFVKWCGEESRCALRGRDVRAFWASLLDRADRGELRYPGEPDYRLTRLDVIGIAFSAFYGPAWYELAELLVAIDAGAQRPPASAARLAAHAPERRHAGTAPDEVEIPTQVFCEDFRLPVRDYKEYAKHLRRSKAIAPDMELSPAAVSVLAYCLSEPDPIPNPQHRLRVNGTPPLLLGNALHDPATGYVWAVNAAAQIGKEARLVTYEGWGHGIYGRGECTTGAIDDYLISLKPPARGTRCAAVPPEPPATAQNRSRPRPPASPLLPHVPLW</sequence>
<feature type="region of interest" description="Disordered" evidence="3">
    <location>
        <begin position="1"/>
        <end position="24"/>
    </location>
</feature>
<evidence type="ECO:0000313" key="6">
    <source>
        <dbReference type="EMBL" id="PZG29786.1"/>
    </source>
</evidence>
<comment type="similarity">
    <text evidence="1">Belongs to the peptidase S33 family.</text>
</comment>
<protein>
    <submittedName>
        <fullName evidence="6">Transporter</fullName>
    </submittedName>
</protein>
<feature type="region of interest" description="Disordered" evidence="3">
    <location>
        <begin position="519"/>
        <end position="552"/>
    </location>
</feature>
<feature type="compositionally biased region" description="Basic and acidic residues" evidence="3">
    <location>
        <begin position="7"/>
        <end position="17"/>
    </location>
</feature>
<dbReference type="AlphaFoldDB" id="A0A2W2EYU4"/>
<feature type="compositionally biased region" description="Low complexity" evidence="3">
    <location>
        <begin position="51"/>
        <end position="66"/>
    </location>
</feature>
<dbReference type="Proteomes" id="UP000248544">
    <property type="component" value="Unassembled WGS sequence"/>
</dbReference>
<dbReference type="Gene3D" id="3.40.50.1820">
    <property type="entry name" value="alpha/beta hydrolase"/>
    <property type="match status" value="1"/>
</dbReference>
<evidence type="ECO:0000256" key="1">
    <source>
        <dbReference type="ARBA" id="ARBA00010088"/>
    </source>
</evidence>
<dbReference type="PANTHER" id="PTHR43248:SF25">
    <property type="entry name" value="AB HYDROLASE-1 DOMAIN-CONTAINING PROTEIN-RELATED"/>
    <property type="match status" value="1"/>
</dbReference>
<feature type="domain" description="AB hydrolase-1" evidence="4">
    <location>
        <begin position="114"/>
        <end position="306"/>
    </location>
</feature>
<evidence type="ECO:0000259" key="5">
    <source>
        <dbReference type="Pfam" id="PF08386"/>
    </source>
</evidence>
<dbReference type="InterPro" id="IPR051601">
    <property type="entry name" value="Serine_prot/Carboxylest_S33"/>
</dbReference>
<dbReference type="SUPFAM" id="SSF53474">
    <property type="entry name" value="alpha/beta-Hydrolases"/>
    <property type="match status" value="1"/>
</dbReference>
<dbReference type="GO" id="GO:0016787">
    <property type="term" value="F:hydrolase activity"/>
    <property type="evidence" value="ECO:0007669"/>
    <property type="project" value="UniProtKB-KW"/>
</dbReference>
<evidence type="ECO:0000256" key="3">
    <source>
        <dbReference type="SAM" id="MobiDB-lite"/>
    </source>
</evidence>
<dbReference type="InterPro" id="IPR013595">
    <property type="entry name" value="Pept_S33_TAP-like_C"/>
</dbReference>
<dbReference type="PANTHER" id="PTHR43248">
    <property type="entry name" value="2-SUCCINYL-6-HYDROXY-2,4-CYCLOHEXADIENE-1-CARBOXYLATE SYNTHASE"/>
    <property type="match status" value="1"/>
</dbReference>
<comment type="caution">
    <text evidence="6">The sequence shown here is derived from an EMBL/GenBank/DDBJ whole genome shotgun (WGS) entry which is preliminary data.</text>
</comment>
<evidence type="ECO:0000256" key="2">
    <source>
        <dbReference type="ARBA" id="ARBA00022801"/>
    </source>
</evidence>
<gene>
    <name evidence="6" type="ORF">C1I98_31655</name>
</gene>
<name>A0A2W2EYU4_9ACTN</name>
<dbReference type="Pfam" id="PF08386">
    <property type="entry name" value="Abhydrolase_4"/>
    <property type="match status" value="1"/>
</dbReference>
<keyword evidence="2" id="KW-0378">Hydrolase</keyword>
<dbReference type="InterPro" id="IPR029058">
    <property type="entry name" value="AB_hydrolase_fold"/>
</dbReference>
<evidence type="ECO:0000313" key="7">
    <source>
        <dbReference type="Proteomes" id="UP000248544"/>
    </source>
</evidence>
<dbReference type="InterPro" id="IPR000073">
    <property type="entry name" value="AB_hydrolase_1"/>
</dbReference>
<dbReference type="Pfam" id="PF00561">
    <property type="entry name" value="Abhydrolase_1"/>
    <property type="match status" value="1"/>
</dbReference>
<evidence type="ECO:0000259" key="4">
    <source>
        <dbReference type="Pfam" id="PF00561"/>
    </source>
</evidence>